<sequence>MRKNAKKGGGGGNAPASRIADKRFASFETDPRFRLPSKKHAKTAIDKRFAGMLTDNDFTATSKVDRYGRKLKSDSKKKALERLYRLEDESAEDDAEEKEGEEEDEEDENEDEEEEDVDPDELVQRELRKAHEKYDPARGGGFSSSESDSDSSGDDDSDDGSEGGAAEGAEATVGDMQRFQDEQAGVEPGEVTRRIAVVNLDWDHVRSADLMALFSSFLPAEDGRVERVSVYPSEFGKERMQQEEVEGPPKALFKNQKDKSDSNSDDSEDDDDDDDEKIRNELVEEGNDEDFDSDALRAYQLDRLRYYYAVMTCSTPAAAKKVYDATDGTEYQSSSNFLDLRFVPDDVSFDADEPRDECDAVPEAYKPVEFVTNALQSSKVRLTWDMHPEEASRKDSIKRAFGGSRNEIEESDLKAYLASDSEDEEEEEDAVGEEERIAGEDGEEDAPKLSKKELARKKMREALGLGDEPASRSKDSSGPSGGMEVTFTPALSGDNNSKAKKSDADAEETTIEKYKRKERERKEKKRQAAKAKRQGVDAEEEEQDSDTEAVIMGSNGDGGDDETEDLGFDDPFFTSAGQDAEAPSKTAQRKQDRLKKRQAKEAQAALLAAEKSRLEAVMNPSSSSSSSSKAQAERLDHFDMADVLRSEKHRSKKGKRAEKKAAEVEARGATQAGFEMDVADDRFRAVFDSHEYAIDPSNPKFKGTEGMRRILEEGRRKRHGGGGGGDEEGVRPAKKSKKNRR</sequence>
<protein>
    <submittedName>
        <fullName evidence="1">Uncharacterized protein</fullName>
    </submittedName>
</protein>
<evidence type="ECO:0000313" key="1">
    <source>
        <dbReference type="EMBL" id="KAI9896058.1"/>
    </source>
</evidence>
<evidence type="ECO:0000313" key="2">
    <source>
        <dbReference type="Proteomes" id="UP001163324"/>
    </source>
</evidence>
<dbReference type="EMBL" id="CM047949">
    <property type="protein sequence ID" value="KAI9896058.1"/>
    <property type="molecule type" value="Genomic_DNA"/>
</dbReference>
<keyword evidence="2" id="KW-1185">Reference proteome</keyword>
<gene>
    <name evidence="1" type="ORF">N3K66_008958</name>
</gene>
<name>A0ACC0UPN8_9HYPO</name>
<proteinExistence type="predicted"/>
<comment type="caution">
    <text evidence="1">The sequence shown here is derived from an EMBL/GenBank/DDBJ whole genome shotgun (WGS) entry which is preliminary data.</text>
</comment>
<organism evidence="1 2">
    <name type="scientific">Trichothecium roseum</name>
    <dbReference type="NCBI Taxonomy" id="47278"/>
    <lineage>
        <taxon>Eukaryota</taxon>
        <taxon>Fungi</taxon>
        <taxon>Dikarya</taxon>
        <taxon>Ascomycota</taxon>
        <taxon>Pezizomycotina</taxon>
        <taxon>Sordariomycetes</taxon>
        <taxon>Hypocreomycetidae</taxon>
        <taxon>Hypocreales</taxon>
        <taxon>Hypocreales incertae sedis</taxon>
        <taxon>Trichothecium</taxon>
    </lineage>
</organism>
<dbReference type="Proteomes" id="UP001163324">
    <property type="component" value="Chromosome 10"/>
</dbReference>
<accession>A0ACC0UPN8</accession>
<reference evidence="1" key="1">
    <citation type="submission" date="2022-10" db="EMBL/GenBank/DDBJ databases">
        <title>Complete Genome of Trichothecium roseum strain YXFP-22015, a Plant Pathogen Isolated from Citrus.</title>
        <authorList>
            <person name="Wang Y."/>
            <person name="Zhu L."/>
        </authorList>
    </citation>
    <scope>NUCLEOTIDE SEQUENCE</scope>
    <source>
        <strain evidence="1">YXFP-22015</strain>
    </source>
</reference>